<proteinExistence type="predicted"/>
<dbReference type="EMBL" id="CDSF01000001">
    <property type="protein sequence ID" value="CEO94290.1"/>
    <property type="molecule type" value="Genomic_DNA"/>
</dbReference>
<dbReference type="Proteomes" id="UP000039324">
    <property type="component" value="Unassembled WGS sequence"/>
</dbReference>
<dbReference type="InterPro" id="IPR036322">
    <property type="entry name" value="WD40_repeat_dom_sf"/>
</dbReference>
<organism evidence="1 2">
    <name type="scientific">Plasmodiophora brassicae</name>
    <name type="common">Clubroot disease agent</name>
    <dbReference type="NCBI Taxonomy" id="37360"/>
    <lineage>
        <taxon>Eukaryota</taxon>
        <taxon>Sar</taxon>
        <taxon>Rhizaria</taxon>
        <taxon>Endomyxa</taxon>
        <taxon>Phytomyxea</taxon>
        <taxon>Plasmodiophorida</taxon>
        <taxon>Plasmodiophoridae</taxon>
        <taxon>Plasmodiophora</taxon>
    </lineage>
</organism>
<reference evidence="1 2" key="1">
    <citation type="submission" date="2015-02" db="EMBL/GenBank/DDBJ databases">
        <authorList>
            <person name="Chooi Y.-H."/>
        </authorList>
    </citation>
    <scope>NUCLEOTIDE SEQUENCE [LARGE SCALE GENOMIC DNA]</scope>
    <source>
        <strain evidence="1">E3</strain>
    </source>
</reference>
<evidence type="ECO:0000313" key="1">
    <source>
        <dbReference type="EMBL" id="CEO94290.1"/>
    </source>
</evidence>
<gene>
    <name evidence="1" type="ORF">PBRA_000075</name>
</gene>
<keyword evidence="2" id="KW-1185">Reference proteome</keyword>
<sequence length="483" mass="50328">LPAMVDLVWDDPEVRLDPLPMPYAIIVEIARETIDSAIEVAGKRSLLQTTALAAAVDTITIVPDDAPATKPCVSAILPDGDAVQCIASTRDASGIAFVGTRSGAVHVMESGSAMLSTADRFAGEPLAITSMAVICALNGTRYRVALTTSGVDGPSSPFFVVEFSRTPGTPWTCFAIGSSQLTSTAAVIEDRSDDGRLIAIRDGDPLSLSIIDMSNLDAKARDSENGTTPAPGLIDISSTATLAPKVVSSCSPSGHIRFVNSPGRSRYPALVTWDEGGATASSYVVRPSGVTKQFAWVFSGPVRHCITVGDLAVFACDSGLTLIDTVTSLDVRTACCANPVSSVCALGSTMLVVVGRDGTVSRVDLGEKQHRPSARLPVSKVCKLPEPCIRLLASPPGSIVALCSASSYVIDVDTGLCTGCFWAETDNSTQCDAIQGGVVVGTGRNVSVFPTRPTSDREPALLPSIVPGNYEEGVADKNPLVER</sequence>
<evidence type="ECO:0000313" key="2">
    <source>
        <dbReference type="Proteomes" id="UP000039324"/>
    </source>
</evidence>
<dbReference type="SUPFAM" id="SSF50978">
    <property type="entry name" value="WD40 repeat-like"/>
    <property type="match status" value="1"/>
</dbReference>
<name>A0A0G4IGQ9_PLABS</name>
<protein>
    <submittedName>
        <fullName evidence="1">Uncharacterized protein</fullName>
    </submittedName>
</protein>
<dbReference type="AlphaFoldDB" id="A0A0G4IGQ9"/>
<feature type="non-terminal residue" evidence="1">
    <location>
        <position position="1"/>
    </location>
</feature>
<accession>A0A0G4IGQ9</accession>